<dbReference type="InterPro" id="IPR025952">
    <property type="entry name" value="R3H-assoc_dom"/>
</dbReference>
<evidence type="ECO:0000256" key="1">
    <source>
        <dbReference type="SAM" id="MobiDB-lite"/>
    </source>
</evidence>
<feature type="region of interest" description="Disordered" evidence="1">
    <location>
        <begin position="169"/>
        <end position="200"/>
    </location>
</feature>
<accession>A0AA36DI98</accession>
<evidence type="ECO:0000313" key="3">
    <source>
        <dbReference type="EMBL" id="CAJ0586649.1"/>
    </source>
</evidence>
<dbReference type="PANTHER" id="PTHR32019">
    <property type="entry name" value="R3H DOMAIN-CONTAINING PROTEIN 4"/>
    <property type="match status" value="1"/>
</dbReference>
<dbReference type="AlphaFoldDB" id="A0AA36DI98"/>
<gene>
    <name evidence="3" type="ORF">MSPICULIGERA_LOCUS24641</name>
</gene>
<dbReference type="Pfam" id="PF13902">
    <property type="entry name" value="R3H-assoc"/>
    <property type="match status" value="1"/>
</dbReference>
<comment type="caution">
    <text evidence="3">The sequence shown here is derived from an EMBL/GenBank/DDBJ whole genome shotgun (WGS) entry which is preliminary data.</text>
</comment>
<dbReference type="InterPro" id="IPR036867">
    <property type="entry name" value="R3H_dom_sf"/>
</dbReference>
<feature type="region of interest" description="Disordered" evidence="1">
    <location>
        <begin position="320"/>
        <end position="347"/>
    </location>
</feature>
<sequence length="367" mass="42516">MGVWRRIDEVKPIRIEDQDEVNYGDYDFSESDNEANDADKTATAVPVSRTRRRKEERSERKLRKFFLSLDDGGVQVKKNMGARKQRRVENARLLLSFVDKEDICTDFSDIVPKSVSSFAQLFHERENMKIWNEFILLDEEDQRRILDNADRRKKHDGDMNLKGDGWCVVGGRSAESTPRRNDKKSTSLPEESDEDHRKHHPAYSAKACFERMEPKFKQFFQHRELPWALVDKTERQLRDAFGLDSSAIWIANYESGFDRMIVHGVAQFLMLTSKSSTDTASHQRITEVKNSRSFFVPPRKYLIVYLEKLRKHKIVFDPEEDEPLDSNSDHLGHPGDSPVEETSLKADQASTPGLYQIPLILTRALPV</sequence>
<dbReference type="InterPro" id="IPR039629">
    <property type="entry name" value="R3HDM4"/>
</dbReference>
<feature type="domain" description="R3H-associated N-terminal" evidence="2">
    <location>
        <begin position="76"/>
        <end position="222"/>
    </location>
</feature>
<reference evidence="3" key="1">
    <citation type="submission" date="2023-06" db="EMBL/GenBank/DDBJ databases">
        <authorList>
            <person name="Delattre M."/>
        </authorList>
    </citation>
    <scope>NUCLEOTIDE SEQUENCE</scope>
    <source>
        <strain evidence="3">AF72</strain>
    </source>
</reference>
<dbReference type="GO" id="GO:0003676">
    <property type="term" value="F:nucleic acid binding"/>
    <property type="evidence" value="ECO:0007669"/>
    <property type="project" value="InterPro"/>
</dbReference>
<dbReference type="Proteomes" id="UP001177023">
    <property type="component" value="Unassembled WGS sequence"/>
</dbReference>
<dbReference type="SUPFAM" id="SSF82708">
    <property type="entry name" value="R3H domain"/>
    <property type="match status" value="1"/>
</dbReference>
<name>A0AA36DI98_9BILA</name>
<feature type="non-terminal residue" evidence="3">
    <location>
        <position position="1"/>
    </location>
</feature>
<feature type="compositionally biased region" description="Acidic residues" evidence="1">
    <location>
        <begin position="26"/>
        <end position="36"/>
    </location>
</feature>
<protein>
    <recommendedName>
        <fullName evidence="2">R3H-associated N-terminal domain-containing protein</fullName>
    </recommendedName>
</protein>
<evidence type="ECO:0000313" key="4">
    <source>
        <dbReference type="Proteomes" id="UP001177023"/>
    </source>
</evidence>
<proteinExistence type="predicted"/>
<feature type="region of interest" description="Disordered" evidence="1">
    <location>
        <begin position="26"/>
        <end position="56"/>
    </location>
</feature>
<organism evidence="3 4">
    <name type="scientific">Mesorhabditis spiculigera</name>
    <dbReference type="NCBI Taxonomy" id="96644"/>
    <lineage>
        <taxon>Eukaryota</taxon>
        <taxon>Metazoa</taxon>
        <taxon>Ecdysozoa</taxon>
        <taxon>Nematoda</taxon>
        <taxon>Chromadorea</taxon>
        <taxon>Rhabditida</taxon>
        <taxon>Rhabditina</taxon>
        <taxon>Rhabditomorpha</taxon>
        <taxon>Rhabditoidea</taxon>
        <taxon>Rhabditidae</taxon>
        <taxon>Mesorhabditinae</taxon>
        <taxon>Mesorhabditis</taxon>
    </lineage>
</organism>
<dbReference type="EMBL" id="CATQJA010002709">
    <property type="protein sequence ID" value="CAJ0586649.1"/>
    <property type="molecule type" value="Genomic_DNA"/>
</dbReference>
<dbReference type="PANTHER" id="PTHR32019:SF2">
    <property type="entry name" value="R3H DOMAIN-CONTAINING PROTEIN 4"/>
    <property type="match status" value="1"/>
</dbReference>
<keyword evidence="4" id="KW-1185">Reference proteome</keyword>
<evidence type="ECO:0000259" key="2">
    <source>
        <dbReference type="Pfam" id="PF13902"/>
    </source>
</evidence>